<gene>
    <name evidence="2" type="ORF">GCM10010185_57420</name>
</gene>
<reference evidence="2" key="2">
    <citation type="submission" date="2020-09" db="EMBL/GenBank/DDBJ databases">
        <authorList>
            <person name="Sun Q."/>
            <person name="Ohkuma M."/>
        </authorList>
    </citation>
    <scope>NUCLEOTIDE SEQUENCE</scope>
    <source>
        <strain evidence="2">JCM 3313</strain>
    </source>
</reference>
<name>A0A918AVF4_9PSEU</name>
<dbReference type="Pfam" id="PF13474">
    <property type="entry name" value="SnoaL_3"/>
    <property type="match status" value="1"/>
</dbReference>
<dbReference type="AlphaFoldDB" id="A0A918AVF4"/>
<comment type="caution">
    <text evidence="2">The sequence shown here is derived from an EMBL/GenBank/DDBJ whole genome shotgun (WGS) entry which is preliminary data.</text>
</comment>
<evidence type="ECO:0000313" key="3">
    <source>
        <dbReference type="Proteomes" id="UP000639606"/>
    </source>
</evidence>
<accession>A0A918AVF4</accession>
<dbReference type="Proteomes" id="UP000639606">
    <property type="component" value="Unassembled WGS sequence"/>
</dbReference>
<protein>
    <recommendedName>
        <fullName evidence="1">SnoaL-like domain-containing protein</fullName>
    </recommendedName>
</protein>
<dbReference type="RefSeq" id="WP_229796170.1">
    <property type="nucleotide sequence ID" value="NZ_BMRG01000016.1"/>
</dbReference>
<keyword evidence="3" id="KW-1185">Reference proteome</keyword>
<dbReference type="EMBL" id="BMRG01000016">
    <property type="protein sequence ID" value="GGP76248.1"/>
    <property type="molecule type" value="Genomic_DNA"/>
</dbReference>
<sequence length="160" mass="17933">MTNASDVEVVGALHRDWVFGWERNPGDAPFDFRDVQGARYDWDFDGVVLYDDFDPAHRVARGAGEYAEIWEPAFRDLRLAHHRVAAGPDVVVSGDLAASWLVFVARLEDLSGTVTGIRTTTSLVWRRTGEHWKIVREHNSSVVLEADELDAAMADVPVTR</sequence>
<proteinExistence type="predicted"/>
<dbReference type="SUPFAM" id="SSF54427">
    <property type="entry name" value="NTF2-like"/>
    <property type="match status" value="1"/>
</dbReference>
<organism evidence="2 3">
    <name type="scientific">Saccharothrix coeruleofusca</name>
    <dbReference type="NCBI Taxonomy" id="33919"/>
    <lineage>
        <taxon>Bacteria</taxon>
        <taxon>Bacillati</taxon>
        <taxon>Actinomycetota</taxon>
        <taxon>Actinomycetes</taxon>
        <taxon>Pseudonocardiales</taxon>
        <taxon>Pseudonocardiaceae</taxon>
        <taxon>Saccharothrix</taxon>
    </lineage>
</organism>
<reference evidence="2" key="1">
    <citation type="journal article" date="2014" name="Int. J. Syst. Evol. Microbiol.">
        <title>Complete genome sequence of Corynebacterium casei LMG S-19264T (=DSM 44701T), isolated from a smear-ripened cheese.</title>
        <authorList>
            <consortium name="US DOE Joint Genome Institute (JGI-PGF)"/>
            <person name="Walter F."/>
            <person name="Albersmeier A."/>
            <person name="Kalinowski J."/>
            <person name="Ruckert C."/>
        </authorList>
    </citation>
    <scope>NUCLEOTIDE SEQUENCE</scope>
    <source>
        <strain evidence="2">JCM 3313</strain>
    </source>
</reference>
<dbReference type="Gene3D" id="3.10.450.50">
    <property type="match status" value="1"/>
</dbReference>
<evidence type="ECO:0000313" key="2">
    <source>
        <dbReference type="EMBL" id="GGP76248.1"/>
    </source>
</evidence>
<dbReference type="InterPro" id="IPR037401">
    <property type="entry name" value="SnoaL-like"/>
</dbReference>
<feature type="domain" description="SnoaL-like" evidence="1">
    <location>
        <begin position="56"/>
        <end position="142"/>
    </location>
</feature>
<dbReference type="InterPro" id="IPR032710">
    <property type="entry name" value="NTF2-like_dom_sf"/>
</dbReference>
<evidence type="ECO:0000259" key="1">
    <source>
        <dbReference type="Pfam" id="PF13474"/>
    </source>
</evidence>